<reference evidence="2" key="1">
    <citation type="journal article" date="2020" name="ISME J.">
        <title>Gammaproteobacteria mediating utilization of methyl-, sulfur- and petroleum organic compounds in deep ocean hydrothermal plumes.</title>
        <authorList>
            <person name="Zhou Z."/>
            <person name="Liu Y."/>
            <person name="Pan J."/>
            <person name="Cron B.R."/>
            <person name="Toner B.M."/>
            <person name="Anantharaman K."/>
            <person name="Breier J.A."/>
            <person name="Dick G.J."/>
            <person name="Li M."/>
        </authorList>
    </citation>
    <scope>NUCLEOTIDE SEQUENCE</scope>
    <source>
        <strain evidence="2">SZUA-1501</strain>
    </source>
</reference>
<organism evidence="2 3">
    <name type="scientific">Aquifex aeolicus</name>
    <dbReference type="NCBI Taxonomy" id="63363"/>
    <lineage>
        <taxon>Bacteria</taxon>
        <taxon>Pseudomonadati</taxon>
        <taxon>Aquificota</taxon>
        <taxon>Aquificia</taxon>
        <taxon>Aquificales</taxon>
        <taxon>Aquificaceae</taxon>
        <taxon>Aquifex</taxon>
    </lineage>
</organism>
<comment type="caution">
    <text evidence="2">The sequence shown here is derived from an EMBL/GenBank/DDBJ whole genome shotgun (WGS) entry which is preliminary data.</text>
</comment>
<dbReference type="Pfam" id="PF01927">
    <property type="entry name" value="Mut7-C"/>
    <property type="match status" value="1"/>
</dbReference>
<feature type="domain" description="Mut7-C RNAse" evidence="1">
    <location>
        <begin position="41"/>
        <end position="184"/>
    </location>
</feature>
<sequence length="199" mass="22683">MYSSSNFSKASIRVSGTNLPPKSPKYPLSSGRLVDIVKDFKFLTQIHLSRVALWLTLFGYPTKVVPKLSKKEISLCAGGRCRVLTTSRRLEKNLKNLKVEYLILPNWEDWKTQLCMVLNHFNLSPNLRLNYCPLCLDKLKPVTPEEIKGKIPEGALRCGKNFTLCPSCGKVYWEGGHKRLMEKTLKQLKLCCKDLFGSF</sequence>
<dbReference type="AlphaFoldDB" id="A0A9D1CFN3"/>
<dbReference type="InterPro" id="IPR002782">
    <property type="entry name" value="Mut7-C_RNAse_dom"/>
</dbReference>
<name>A0A9D1CFN3_AQUAO</name>
<evidence type="ECO:0000313" key="2">
    <source>
        <dbReference type="EMBL" id="HIP98754.1"/>
    </source>
</evidence>
<dbReference type="PANTHER" id="PTHR39081:SF1">
    <property type="entry name" value="MUT7-C RNASE DOMAIN-CONTAINING PROTEIN"/>
    <property type="match status" value="1"/>
</dbReference>
<protein>
    <recommendedName>
        <fullName evidence="1">Mut7-C RNAse domain-containing protein</fullName>
    </recommendedName>
</protein>
<accession>A0A9D1CFN3</accession>
<proteinExistence type="predicted"/>
<evidence type="ECO:0000259" key="1">
    <source>
        <dbReference type="Pfam" id="PF01927"/>
    </source>
</evidence>
<dbReference type="PANTHER" id="PTHR39081">
    <property type="entry name" value="MUT7-C DOMAIN-CONTAINING PROTEIN"/>
    <property type="match status" value="1"/>
</dbReference>
<evidence type="ECO:0000313" key="3">
    <source>
        <dbReference type="Proteomes" id="UP000606463"/>
    </source>
</evidence>
<gene>
    <name evidence="2" type="ORF">EYH37_05290</name>
</gene>
<dbReference type="Proteomes" id="UP000606463">
    <property type="component" value="Unassembled WGS sequence"/>
</dbReference>
<dbReference type="EMBL" id="DQVE01000055">
    <property type="protein sequence ID" value="HIP98754.1"/>
    <property type="molecule type" value="Genomic_DNA"/>
</dbReference>